<evidence type="ECO:0008006" key="4">
    <source>
        <dbReference type="Google" id="ProtNLM"/>
    </source>
</evidence>
<dbReference type="Proteomes" id="UP000799424">
    <property type="component" value="Unassembled WGS sequence"/>
</dbReference>
<dbReference type="PANTHER" id="PTHR33365">
    <property type="entry name" value="YALI0B05434P"/>
    <property type="match status" value="1"/>
</dbReference>
<dbReference type="Pfam" id="PF11807">
    <property type="entry name" value="UstYa"/>
    <property type="match status" value="1"/>
</dbReference>
<evidence type="ECO:0000313" key="3">
    <source>
        <dbReference type="Proteomes" id="UP000799424"/>
    </source>
</evidence>
<organism evidence="2 3">
    <name type="scientific">Ophiobolus disseminans</name>
    <dbReference type="NCBI Taxonomy" id="1469910"/>
    <lineage>
        <taxon>Eukaryota</taxon>
        <taxon>Fungi</taxon>
        <taxon>Dikarya</taxon>
        <taxon>Ascomycota</taxon>
        <taxon>Pezizomycotina</taxon>
        <taxon>Dothideomycetes</taxon>
        <taxon>Pleosporomycetidae</taxon>
        <taxon>Pleosporales</taxon>
        <taxon>Pleosporineae</taxon>
        <taxon>Phaeosphaeriaceae</taxon>
        <taxon>Ophiobolus</taxon>
    </lineage>
</organism>
<proteinExistence type="inferred from homology"/>
<dbReference type="InterPro" id="IPR021765">
    <property type="entry name" value="UstYa-like"/>
</dbReference>
<protein>
    <recommendedName>
        <fullName evidence="4">Tat pathway signal sequence</fullName>
    </recommendedName>
</protein>
<evidence type="ECO:0000256" key="1">
    <source>
        <dbReference type="ARBA" id="ARBA00035112"/>
    </source>
</evidence>
<dbReference type="AlphaFoldDB" id="A0A6A6ZKF6"/>
<name>A0A6A6ZKF6_9PLEO</name>
<comment type="similarity">
    <text evidence="1">Belongs to the ustYa family.</text>
</comment>
<dbReference type="PANTHER" id="PTHR33365:SF14">
    <property type="entry name" value="TAT PATHWAY SIGNAL SEQUENCE"/>
    <property type="match status" value="1"/>
</dbReference>
<sequence length="208" mass="24437">MFDYMDIETSITKMNGTFLMPPDPAWSRQMPGPEADEVWDEILIDRFIPVTREQIIKLGKDPKTAVQLRDSDWHLGDNAYMAGLDIFHQLHCVDLLRRTAYSAYYNETPPLRTERPRIAEYHVNHCVDLIVQQLTCSANYHMFTMHWVKKERYPSPDFSVHRKCPNFQNLWDWRQRNTLDPHRIKEVFGSGVKPDGVVQVENLAALDY</sequence>
<reference evidence="2" key="1">
    <citation type="journal article" date="2020" name="Stud. Mycol.">
        <title>101 Dothideomycetes genomes: a test case for predicting lifestyles and emergence of pathogens.</title>
        <authorList>
            <person name="Haridas S."/>
            <person name="Albert R."/>
            <person name="Binder M."/>
            <person name="Bloem J."/>
            <person name="Labutti K."/>
            <person name="Salamov A."/>
            <person name="Andreopoulos B."/>
            <person name="Baker S."/>
            <person name="Barry K."/>
            <person name="Bills G."/>
            <person name="Bluhm B."/>
            <person name="Cannon C."/>
            <person name="Castanera R."/>
            <person name="Culley D."/>
            <person name="Daum C."/>
            <person name="Ezra D."/>
            <person name="Gonzalez J."/>
            <person name="Henrissat B."/>
            <person name="Kuo A."/>
            <person name="Liang C."/>
            <person name="Lipzen A."/>
            <person name="Lutzoni F."/>
            <person name="Magnuson J."/>
            <person name="Mondo S."/>
            <person name="Nolan M."/>
            <person name="Ohm R."/>
            <person name="Pangilinan J."/>
            <person name="Park H.-J."/>
            <person name="Ramirez L."/>
            <person name="Alfaro M."/>
            <person name="Sun H."/>
            <person name="Tritt A."/>
            <person name="Yoshinaga Y."/>
            <person name="Zwiers L.-H."/>
            <person name="Turgeon B."/>
            <person name="Goodwin S."/>
            <person name="Spatafora J."/>
            <person name="Crous P."/>
            <person name="Grigoriev I."/>
        </authorList>
    </citation>
    <scope>NUCLEOTIDE SEQUENCE</scope>
    <source>
        <strain evidence="2">CBS 113818</strain>
    </source>
</reference>
<evidence type="ECO:0000313" key="2">
    <source>
        <dbReference type="EMBL" id="KAF2820824.1"/>
    </source>
</evidence>
<dbReference type="GO" id="GO:0043386">
    <property type="term" value="P:mycotoxin biosynthetic process"/>
    <property type="evidence" value="ECO:0007669"/>
    <property type="project" value="InterPro"/>
</dbReference>
<keyword evidence="3" id="KW-1185">Reference proteome</keyword>
<gene>
    <name evidence="2" type="ORF">CC86DRAFT_303992</name>
</gene>
<dbReference type="OrthoDB" id="3687641at2759"/>
<dbReference type="EMBL" id="MU006239">
    <property type="protein sequence ID" value="KAF2820824.1"/>
    <property type="molecule type" value="Genomic_DNA"/>
</dbReference>
<accession>A0A6A6ZKF6</accession>